<evidence type="ECO:0000313" key="1">
    <source>
        <dbReference type="EMBL" id="TGY95914.1"/>
    </source>
</evidence>
<dbReference type="Proteomes" id="UP000304953">
    <property type="component" value="Unassembled WGS sequence"/>
</dbReference>
<evidence type="ECO:0000313" key="2">
    <source>
        <dbReference type="Proteomes" id="UP000304953"/>
    </source>
</evidence>
<comment type="caution">
    <text evidence="1">The sequence shown here is derived from an EMBL/GenBank/DDBJ whole genome shotgun (WGS) entry which is preliminary data.</text>
</comment>
<accession>A0AC61RVN1</accession>
<keyword evidence="2" id="KW-1185">Reference proteome</keyword>
<protein>
    <submittedName>
        <fullName evidence="1">Ethanolamine utilization protein EutN</fullName>
    </submittedName>
</protein>
<organism evidence="1 2">
    <name type="scientific">Petralouisia muris</name>
    <dbReference type="NCBI Taxonomy" id="3032872"/>
    <lineage>
        <taxon>Bacteria</taxon>
        <taxon>Bacillati</taxon>
        <taxon>Bacillota</taxon>
        <taxon>Clostridia</taxon>
        <taxon>Lachnospirales</taxon>
        <taxon>Lachnospiraceae</taxon>
        <taxon>Petralouisia</taxon>
    </lineage>
</organism>
<dbReference type="EMBL" id="SRYA01000022">
    <property type="protein sequence ID" value="TGY95914.1"/>
    <property type="molecule type" value="Genomic_DNA"/>
</dbReference>
<reference evidence="1" key="1">
    <citation type="submission" date="2019-04" db="EMBL/GenBank/DDBJ databases">
        <title>Microbes associate with the intestines of laboratory mice.</title>
        <authorList>
            <person name="Navarre W."/>
            <person name="Wong E."/>
            <person name="Huang K."/>
            <person name="Tropini C."/>
            <person name="Ng K."/>
            <person name="Yu B."/>
        </authorList>
    </citation>
    <scope>NUCLEOTIDE SEQUENCE</scope>
    <source>
        <strain evidence="1">NM01_1-7b</strain>
    </source>
</reference>
<proteinExistence type="predicted"/>
<sequence>MYLGRVIGTVVSTSKNENLVGMKLLMVEKLTERLEREGSTEIAVDSVGAGTGEIVIVCKGSSARYVFGDGSAPVDTSIVGIVDSVEVG</sequence>
<gene>
    <name evidence="1" type="ORF">E5329_12185</name>
</gene>
<name>A0AC61RVN1_9FIRM</name>